<evidence type="ECO:0000313" key="2">
    <source>
        <dbReference type="EMBL" id="RDX44233.1"/>
    </source>
</evidence>
<dbReference type="OrthoDB" id="3361009at2759"/>
<gene>
    <name evidence="2" type="ORF">OH76DRAFT_1409344</name>
</gene>
<proteinExistence type="predicted"/>
<feature type="compositionally biased region" description="Polar residues" evidence="1">
    <location>
        <begin position="118"/>
        <end position="133"/>
    </location>
</feature>
<dbReference type="Proteomes" id="UP000256964">
    <property type="component" value="Unassembled WGS sequence"/>
</dbReference>
<organism evidence="2 3">
    <name type="scientific">Lentinus brumalis</name>
    <dbReference type="NCBI Taxonomy" id="2498619"/>
    <lineage>
        <taxon>Eukaryota</taxon>
        <taxon>Fungi</taxon>
        <taxon>Dikarya</taxon>
        <taxon>Basidiomycota</taxon>
        <taxon>Agaricomycotina</taxon>
        <taxon>Agaricomycetes</taxon>
        <taxon>Polyporales</taxon>
        <taxon>Polyporaceae</taxon>
        <taxon>Lentinus</taxon>
    </lineage>
</organism>
<evidence type="ECO:0000256" key="1">
    <source>
        <dbReference type="SAM" id="MobiDB-lite"/>
    </source>
</evidence>
<name>A0A371CVC8_9APHY</name>
<feature type="region of interest" description="Disordered" evidence="1">
    <location>
        <begin position="1"/>
        <end position="133"/>
    </location>
</feature>
<feature type="compositionally biased region" description="Low complexity" evidence="1">
    <location>
        <begin position="66"/>
        <end position="77"/>
    </location>
</feature>
<dbReference type="AlphaFoldDB" id="A0A371CVC8"/>
<accession>A0A371CVC8</accession>
<sequence>MSSSEHHSNTSPALEGHGPAALSNDARPTTDSDAGFHPAPPSETVQPTEVSTPTQQAATQPGSGGPTVVVQQQPQPSFNQKVVGYAKEIRGTLLRKPETKDQGGKIRKGEEPWPPQDNEGTTSSPTDANSTTH</sequence>
<feature type="compositionally biased region" description="Basic and acidic residues" evidence="1">
    <location>
        <begin position="87"/>
        <end position="111"/>
    </location>
</feature>
<evidence type="ECO:0000313" key="3">
    <source>
        <dbReference type="Proteomes" id="UP000256964"/>
    </source>
</evidence>
<dbReference type="EMBL" id="KZ857453">
    <property type="protein sequence ID" value="RDX44233.1"/>
    <property type="molecule type" value="Genomic_DNA"/>
</dbReference>
<reference evidence="2 3" key="1">
    <citation type="journal article" date="2018" name="Biotechnol. Biofuels">
        <title>Integrative visual omics of the white-rot fungus Polyporus brumalis exposes the biotechnological potential of its oxidative enzymes for delignifying raw plant biomass.</title>
        <authorList>
            <person name="Miyauchi S."/>
            <person name="Rancon A."/>
            <person name="Drula E."/>
            <person name="Hage H."/>
            <person name="Chaduli D."/>
            <person name="Favel A."/>
            <person name="Grisel S."/>
            <person name="Henrissat B."/>
            <person name="Herpoel-Gimbert I."/>
            <person name="Ruiz-Duenas F.J."/>
            <person name="Chevret D."/>
            <person name="Hainaut M."/>
            <person name="Lin J."/>
            <person name="Wang M."/>
            <person name="Pangilinan J."/>
            <person name="Lipzen A."/>
            <person name="Lesage-Meessen L."/>
            <person name="Navarro D."/>
            <person name="Riley R."/>
            <person name="Grigoriev I.V."/>
            <person name="Zhou S."/>
            <person name="Raouche S."/>
            <person name="Rosso M.N."/>
        </authorList>
    </citation>
    <scope>NUCLEOTIDE SEQUENCE [LARGE SCALE GENOMIC DNA]</scope>
    <source>
        <strain evidence="2 3">BRFM 1820</strain>
    </source>
</reference>
<feature type="compositionally biased region" description="Polar residues" evidence="1">
    <location>
        <begin position="43"/>
        <end position="58"/>
    </location>
</feature>
<keyword evidence="3" id="KW-1185">Reference proteome</keyword>
<protein>
    <submittedName>
        <fullName evidence="2">Uncharacterized protein</fullName>
    </submittedName>
</protein>